<comment type="caution">
    <text evidence="2">The sequence shown here is derived from an EMBL/GenBank/DDBJ whole genome shotgun (WGS) entry which is preliminary data.</text>
</comment>
<dbReference type="OrthoDB" id="10255118at2759"/>
<feature type="region of interest" description="Disordered" evidence="1">
    <location>
        <begin position="1"/>
        <end position="24"/>
    </location>
</feature>
<proteinExistence type="predicted"/>
<dbReference type="AlphaFoldDB" id="A0A8K0HSS2"/>
<protein>
    <submittedName>
        <fullName evidence="2">Uncharacterized protein</fullName>
    </submittedName>
</protein>
<evidence type="ECO:0000313" key="3">
    <source>
        <dbReference type="Proteomes" id="UP000796880"/>
    </source>
</evidence>
<dbReference type="Proteomes" id="UP000796880">
    <property type="component" value="Unassembled WGS sequence"/>
</dbReference>
<evidence type="ECO:0000256" key="1">
    <source>
        <dbReference type="SAM" id="MobiDB-lite"/>
    </source>
</evidence>
<sequence length="288" mass="32086">MREIIHAKDDDELQGSSSTSSGSLKNNNIAVHHLELLGLDGLTSLTCFHLGNYALVFPKLRHLTVGNCPEMRNFCAHVIVTAPKLHTFITTTRLTRRIPVTTTCLTRRIPEPELDSNDHAQVVCRVDDEDNNMNIEQLIEGGVDNGTVILLVFIFIIVQIERHHIACLSHRFRFSVSGDFSCFDAIRVGGFCDWVCVVAFGDGFGVGFNSIYHTLGAAFLVTWSVQVALEMVKDDLNIIDKAFGVVLGQRTIQRNQLLVSIAKSKLPRQHDGKNENATKPFVYTISYC</sequence>
<gene>
    <name evidence="2" type="ORF">FNV43_RR02544</name>
</gene>
<keyword evidence="3" id="KW-1185">Reference proteome</keyword>
<organism evidence="2 3">
    <name type="scientific">Rhamnella rubrinervis</name>
    <dbReference type="NCBI Taxonomy" id="2594499"/>
    <lineage>
        <taxon>Eukaryota</taxon>
        <taxon>Viridiplantae</taxon>
        <taxon>Streptophyta</taxon>
        <taxon>Embryophyta</taxon>
        <taxon>Tracheophyta</taxon>
        <taxon>Spermatophyta</taxon>
        <taxon>Magnoliopsida</taxon>
        <taxon>eudicotyledons</taxon>
        <taxon>Gunneridae</taxon>
        <taxon>Pentapetalae</taxon>
        <taxon>rosids</taxon>
        <taxon>fabids</taxon>
        <taxon>Rosales</taxon>
        <taxon>Rhamnaceae</taxon>
        <taxon>rhamnoid group</taxon>
        <taxon>Rhamneae</taxon>
        <taxon>Rhamnella</taxon>
    </lineage>
</organism>
<reference evidence="2" key="1">
    <citation type="submission" date="2020-03" db="EMBL/GenBank/DDBJ databases">
        <title>A high-quality chromosome-level genome assembly of a woody plant with both climbing and erect habits, Rhamnella rubrinervis.</title>
        <authorList>
            <person name="Lu Z."/>
            <person name="Yang Y."/>
            <person name="Zhu X."/>
            <person name="Sun Y."/>
        </authorList>
    </citation>
    <scope>NUCLEOTIDE SEQUENCE</scope>
    <source>
        <strain evidence="2">BYM</strain>
        <tissue evidence="2">Leaf</tissue>
    </source>
</reference>
<evidence type="ECO:0000313" key="2">
    <source>
        <dbReference type="EMBL" id="KAF3457884.1"/>
    </source>
</evidence>
<accession>A0A8K0HSS2</accession>
<name>A0A8K0HSS2_9ROSA</name>
<dbReference type="EMBL" id="VOIH02000001">
    <property type="protein sequence ID" value="KAF3457884.1"/>
    <property type="molecule type" value="Genomic_DNA"/>
</dbReference>